<keyword evidence="2" id="KW-1185">Reference proteome</keyword>
<organism evidence="1 2">
    <name type="scientific">Acetobacter sacchari</name>
    <dbReference type="NCBI Taxonomy" id="2661687"/>
    <lineage>
        <taxon>Bacteria</taxon>
        <taxon>Pseudomonadati</taxon>
        <taxon>Pseudomonadota</taxon>
        <taxon>Alphaproteobacteria</taxon>
        <taxon>Acetobacterales</taxon>
        <taxon>Acetobacteraceae</taxon>
        <taxon>Acetobacter</taxon>
    </lineage>
</organism>
<comment type="caution">
    <text evidence="1">The sequence shown here is derived from an EMBL/GenBank/DDBJ whole genome shotgun (WGS) entry which is preliminary data.</text>
</comment>
<evidence type="ECO:0000313" key="2">
    <source>
        <dbReference type="Proteomes" id="UP000664771"/>
    </source>
</evidence>
<dbReference type="EMBL" id="JAFVMF010000025">
    <property type="protein sequence ID" value="MBO1361574.1"/>
    <property type="molecule type" value="Genomic_DNA"/>
</dbReference>
<dbReference type="Proteomes" id="UP000664771">
    <property type="component" value="Unassembled WGS sequence"/>
</dbReference>
<dbReference type="RefSeq" id="WP_207883434.1">
    <property type="nucleotide sequence ID" value="NZ_JAFVMF010000025.1"/>
</dbReference>
<sequence>MTAFAQDALRDTAADRAMIRRRLEAFDRALLAEDSATRALELWCEGHGVTPPARLVAEKADEIFCAQPDDALFFLKPPEGEQMRCRRVRLHCAGLVLSSAENWYVASRLTRAMNECLDTSDEPFGRVVAPLAFTRVTARREWLWPWPFSDASPTGRPIVAPAEILRHVATLFRSDGAPFSLVRETYTCEIPGVCASAMDA</sequence>
<name>A0ABS3M093_9PROT</name>
<dbReference type="Gene3D" id="3.40.1410.10">
    <property type="entry name" value="Chorismate lyase-like"/>
    <property type="match status" value="1"/>
</dbReference>
<protein>
    <submittedName>
        <fullName evidence="1">Uncharacterized protein</fullName>
    </submittedName>
</protein>
<dbReference type="InterPro" id="IPR028978">
    <property type="entry name" value="Chorismate_lyase_/UTRA_dom_sf"/>
</dbReference>
<dbReference type="SUPFAM" id="SSF64288">
    <property type="entry name" value="Chorismate lyase-like"/>
    <property type="match status" value="1"/>
</dbReference>
<evidence type="ECO:0000313" key="1">
    <source>
        <dbReference type="EMBL" id="MBO1361574.1"/>
    </source>
</evidence>
<accession>A0ABS3M093</accession>
<proteinExistence type="predicted"/>
<reference evidence="1 2" key="1">
    <citation type="submission" date="2021-03" db="EMBL/GenBank/DDBJ databases">
        <title>The complete genome sequence of Acetobacter sacchari TBRC 11175.</title>
        <authorList>
            <person name="Charoenyingcharoen P."/>
            <person name="Yukphan P."/>
        </authorList>
    </citation>
    <scope>NUCLEOTIDE SEQUENCE [LARGE SCALE GENOMIC DNA]</scope>
    <source>
        <strain evidence="1 2">TBRC 11175</strain>
    </source>
</reference>
<gene>
    <name evidence="1" type="ORF">J2D73_17450</name>
</gene>